<dbReference type="SMART" id="SM00354">
    <property type="entry name" value="HTH_LACI"/>
    <property type="match status" value="1"/>
</dbReference>
<name>D2MQE1_9FIRM</name>
<dbReference type="Gene3D" id="3.40.50.2300">
    <property type="match status" value="2"/>
</dbReference>
<keyword evidence="2" id="KW-0238">DNA-binding</keyword>
<dbReference type="SUPFAM" id="SSF47413">
    <property type="entry name" value="lambda repressor-like DNA-binding domains"/>
    <property type="match status" value="1"/>
</dbReference>
<dbReference type="eggNOG" id="COG1609">
    <property type="taxonomic scope" value="Bacteria"/>
</dbReference>
<organism evidence="5 6">
    <name type="scientific">Bulleidia extructa W1219</name>
    <dbReference type="NCBI Taxonomy" id="679192"/>
    <lineage>
        <taxon>Bacteria</taxon>
        <taxon>Bacillati</taxon>
        <taxon>Bacillota</taxon>
        <taxon>Erysipelotrichia</taxon>
        <taxon>Erysipelotrichales</taxon>
        <taxon>Erysipelotrichaceae</taxon>
        <taxon>Bulleidia</taxon>
    </lineage>
</organism>
<dbReference type="InterPro" id="IPR010982">
    <property type="entry name" value="Lambda_DNA-bd_dom_sf"/>
</dbReference>
<dbReference type="PANTHER" id="PTHR30146:SF150">
    <property type="entry name" value="ARABINOSE METABOLISM TRANSCRIPTIONAL REPRESSOR"/>
    <property type="match status" value="1"/>
</dbReference>
<evidence type="ECO:0000259" key="4">
    <source>
        <dbReference type="PROSITE" id="PS50932"/>
    </source>
</evidence>
<keyword evidence="3" id="KW-0804">Transcription</keyword>
<evidence type="ECO:0000256" key="3">
    <source>
        <dbReference type="ARBA" id="ARBA00023163"/>
    </source>
</evidence>
<evidence type="ECO:0000256" key="2">
    <source>
        <dbReference type="ARBA" id="ARBA00023125"/>
    </source>
</evidence>
<dbReference type="SUPFAM" id="SSF53822">
    <property type="entry name" value="Periplasmic binding protein-like I"/>
    <property type="match status" value="1"/>
</dbReference>
<gene>
    <name evidence="5" type="ORF">HMPREF9013_0493</name>
</gene>
<protein>
    <submittedName>
        <fullName evidence="5">Transcriptional regulator, LacI family</fullName>
    </submittedName>
</protein>
<comment type="caution">
    <text evidence="5">The sequence shown here is derived from an EMBL/GenBank/DDBJ whole genome shotgun (WGS) entry which is preliminary data.</text>
</comment>
<dbReference type="CDD" id="cd01392">
    <property type="entry name" value="HTH_LacI"/>
    <property type="match status" value="1"/>
</dbReference>
<dbReference type="GO" id="GO:0003700">
    <property type="term" value="F:DNA-binding transcription factor activity"/>
    <property type="evidence" value="ECO:0007669"/>
    <property type="project" value="TreeGrafter"/>
</dbReference>
<proteinExistence type="predicted"/>
<dbReference type="STRING" id="679192.HMPREF9013_0493"/>
<dbReference type="Gene3D" id="1.10.260.40">
    <property type="entry name" value="lambda repressor-like DNA-binding domains"/>
    <property type="match status" value="1"/>
</dbReference>
<dbReference type="PROSITE" id="PS00356">
    <property type="entry name" value="HTH_LACI_1"/>
    <property type="match status" value="1"/>
</dbReference>
<evidence type="ECO:0000256" key="1">
    <source>
        <dbReference type="ARBA" id="ARBA00023015"/>
    </source>
</evidence>
<dbReference type="OrthoDB" id="9784962at2"/>
<dbReference type="EMBL" id="ADFR01000016">
    <property type="protein sequence ID" value="EFC05210.1"/>
    <property type="molecule type" value="Genomic_DNA"/>
</dbReference>
<dbReference type="InterPro" id="IPR046335">
    <property type="entry name" value="LacI/GalR-like_sensor"/>
</dbReference>
<dbReference type="RefSeq" id="WP_006627604.1">
    <property type="nucleotide sequence ID" value="NZ_ADFR01000016.1"/>
</dbReference>
<dbReference type="InterPro" id="IPR028082">
    <property type="entry name" value="Peripla_BP_I"/>
</dbReference>
<dbReference type="Proteomes" id="UP000005017">
    <property type="component" value="Unassembled WGS sequence"/>
</dbReference>
<evidence type="ECO:0000313" key="5">
    <source>
        <dbReference type="EMBL" id="EFC05210.1"/>
    </source>
</evidence>
<keyword evidence="6" id="KW-1185">Reference proteome</keyword>
<dbReference type="PROSITE" id="PS50932">
    <property type="entry name" value="HTH_LACI_2"/>
    <property type="match status" value="1"/>
</dbReference>
<keyword evidence="1" id="KW-0805">Transcription regulation</keyword>
<dbReference type="AlphaFoldDB" id="D2MQE1"/>
<feature type="domain" description="HTH lacI-type" evidence="4">
    <location>
        <begin position="4"/>
        <end position="58"/>
    </location>
</feature>
<dbReference type="PANTHER" id="PTHR30146">
    <property type="entry name" value="LACI-RELATED TRANSCRIPTIONAL REPRESSOR"/>
    <property type="match status" value="1"/>
</dbReference>
<evidence type="ECO:0000313" key="6">
    <source>
        <dbReference type="Proteomes" id="UP000005017"/>
    </source>
</evidence>
<accession>D2MQE1</accession>
<dbReference type="Pfam" id="PF13377">
    <property type="entry name" value="Peripla_BP_3"/>
    <property type="match status" value="1"/>
</dbReference>
<dbReference type="FunFam" id="1.10.260.40:FF:000002">
    <property type="entry name" value="HTH-type transcriptional repressor PurR"/>
    <property type="match status" value="1"/>
</dbReference>
<sequence>MKRVTIYDVAREANVSLATVSRVINGSNVVKAPTRERVENAVEKLGYKPNAIAQGLALQKTTTIGLVVPEASFTYTGQIINGLIDVAKIYNYNIMLHTITEGITDLNSVVEDIIKSHVDGVVIFDDKLRANDMATLNRYNIPVVVIGNKIEAKDVCSVYVNIEKAIYELVMKYLEEGKDKIAILEDRKNPQQYQYILKGAKKAYESKGKEFKGQLNLPTGTRTSYGFLKDWLKTHRYDLMVGYRDSQAMAIINAARENDISVPEEMEVVCVLDTKYNTIMRPQVSSFSIPSYDLGAVSMRMMTKMLQKDENEDREDSIELSYLFTSRQSTKE</sequence>
<dbReference type="Pfam" id="PF00356">
    <property type="entry name" value="LacI"/>
    <property type="match status" value="1"/>
</dbReference>
<dbReference type="GO" id="GO:0000976">
    <property type="term" value="F:transcription cis-regulatory region binding"/>
    <property type="evidence" value="ECO:0007669"/>
    <property type="project" value="TreeGrafter"/>
</dbReference>
<dbReference type="PRINTS" id="PR00036">
    <property type="entry name" value="HTHLACI"/>
</dbReference>
<reference evidence="6" key="1">
    <citation type="submission" date="2009-12" db="EMBL/GenBank/DDBJ databases">
        <title>Sequence of Clostridiales genomosp. BVAB3 str. UPII9-5.</title>
        <authorList>
            <person name="Madupu R."/>
            <person name="Durkin A.S."/>
            <person name="Torralba M."/>
            <person name="Methe B."/>
            <person name="Sutton G.G."/>
            <person name="Strausberg R.L."/>
            <person name="Nelson K.E."/>
        </authorList>
    </citation>
    <scope>NUCLEOTIDE SEQUENCE [LARGE SCALE GENOMIC DNA]</scope>
    <source>
        <strain evidence="6">W1219</strain>
    </source>
</reference>
<dbReference type="InterPro" id="IPR000843">
    <property type="entry name" value="HTH_LacI"/>
</dbReference>